<dbReference type="STRING" id="411945.GA0061102_103838"/>
<gene>
    <name evidence="7" type="ORF">GA0061102_103838</name>
</gene>
<dbReference type="RefSeq" id="WP_092854158.1">
    <property type="nucleotide sequence ID" value="NZ_FMAH01000038.1"/>
</dbReference>
<dbReference type="InterPro" id="IPR050319">
    <property type="entry name" value="ABC_transp_ATP-bind"/>
</dbReference>
<dbReference type="NCBIfam" id="NF008453">
    <property type="entry name" value="PRK11308.1"/>
    <property type="match status" value="2"/>
</dbReference>
<dbReference type="InterPro" id="IPR027417">
    <property type="entry name" value="P-loop_NTPase"/>
</dbReference>
<dbReference type="Proteomes" id="UP000199435">
    <property type="component" value="Unassembled WGS sequence"/>
</dbReference>
<evidence type="ECO:0000256" key="1">
    <source>
        <dbReference type="ARBA" id="ARBA00004417"/>
    </source>
</evidence>
<reference evidence="8" key="1">
    <citation type="submission" date="2016-08" db="EMBL/GenBank/DDBJ databases">
        <authorList>
            <person name="Varghese N."/>
            <person name="Submissions Spin"/>
        </authorList>
    </citation>
    <scope>NUCLEOTIDE SEQUENCE [LARGE SCALE GENOMIC DNA]</scope>
    <source>
        <strain evidence="8">HAMBI 2971</strain>
    </source>
</reference>
<dbReference type="PROSITE" id="PS00211">
    <property type="entry name" value="ABC_TRANSPORTER_1"/>
    <property type="match status" value="1"/>
</dbReference>
<keyword evidence="5 7" id="KW-0067">ATP-binding</keyword>
<keyword evidence="8" id="KW-1185">Reference proteome</keyword>
<sequence>MNMQAGLRNFLSAGSEPAPLLDVKGLTVSFSTPQGRVDAVRNVSLQIAPGEILALVGESGSGKSVTARAIVGLAGPRATVAAKTMKLSAHDGRPLNLLDLSEKAWRHVRGREIGFILQDALVSLDPLRTIGREIAEPILTHRLAPRSLVSQQVAELLARVGVPEPELRAGQYPHQLSGGLRQRALIASALAGQPRLLVADEPTTALDVSVQKRVLAIFRELAAAGHGILLITHDLSVAAQLADRVAVMQKGQLVETGPARGVLSDPQHAYTRQLLAAVPTAANRGRRLSAPDKPLPHREAIRSGERLIDIRNVSVSFRHADGSVLHAVSNVSLHVDGGETLGVVGESGSGKTTLGRIALALQHPDTGEVLFEGQPWSTLSERARRPLRAGMQIISQDPLSSFNPRFTVERIIEQPLLLHKKLSRSARREEIVRLLDLVGLSPDLLVRRPMALSGGQRQRVSIAQALAAMPKLLICDEPVSALDVTTQAQVLDLLIDLQARLGLSMIFISHDLGVIQHISHRIVVMKQGAVVETGSVEDVFERPQHAYTRELIASVPRFGDD</sequence>
<dbReference type="CDD" id="cd03257">
    <property type="entry name" value="ABC_NikE_OppD_transporters"/>
    <property type="match status" value="2"/>
</dbReference>
<dbReference type="Gene3D" id="3.40.50.300">
    <property type="entry name" value="P-loop containing nucleotide triphosphate hydrolases"/>
    <property type="match status" value="2"/>
</dbReference>
<evidence type="ECO:0000256" key="4">
    <source>
        <dbReference type="ARBA" id="ARBA00022741"/>
    </source>
</evidence>
<comment type="subcellular location">
    <subcellularLocation>
        <location evidence="1">Cell inner membrane</location>
        <topology evidence="1">Peripheral membrane protein</topology>
    </subcellularLocation>
</comment>
<dbReference type="GO" id="GO:0005524">
    <property type="term" value="F:ATP binding"/>
    <property type="evidence" value="ECO:0007669"/>
    <property type="project" value="UniProtKB-KW"/>
</dbReference>
<dbReference type="NCBIfam" id="NF007739">
    <property type="entry name" value="PRK10419.1"/>
    <property type="match status" value="2"/>
</dbReference>
<dbReference type="Pfam" id="PF08352">
    <property type="entry name" value="oligo_HPY"/>
    <property type="match status" value="2"/>
</dbReference>
<organism evidence="7 8">
    <name type="scientific">Rhizobium miluonense</name>
    <dbReference type="NCBI Taxonomy" id="411945"/>
    <lineage>
        <taxon>Bacteria</taxon>
        <taxon>Pseudomonadati</taxon>
        <taxon>Pseudomonadota</taxon>
        <taxon>Alphaproteobacteria</taxon>
        <taxon>Hyphomicrobiales</taxon>
        <taxon>Rhizobiaceae</taxon>
        <taxon>Rhizobium/Agrobacterium group</taxon>
        <taxon>Rhizobium</taxon>
    </lineage>
</organism>
<dbReference type="AlphaFoldDB" id="A0A1C3WSE0"/>
<dbReference type="InterPro" id="IPR017871">
    <property type="entry name" value="ABC_transporter-like_CS"/>
</dbReference>
<keyword evidence="3" id="KW-0813">Transport</keyword>
<dbReference type="PANTHER" id="PTHR43776">
    <property type="entry name" value="TRANSPORT ATP-BINDING PROTEIN"/>
    <property type="match status" value="1"/>
</dbReference>
<proteinExistence type="inferred from homology"/>
<evidence type="ECO:0000256" key="2">
    <source>
        <dbReference type="ARBA" id="ARBA00005417"/>
    </source>
</evidence>
<dbReference type="GO" id="GO:0016887">
    <property type="term" value="F:ATP hydrolysis activity"/>
    <property type="evidence" value="ECO:0007669"/>
    <property type="project" value="InterPro"/>
</dbReference>
<dbReference type="SMART" id="SM00382">
    <property type="entry name" value="AAA"/>
    <property type="match status" value="2"/>
</dbReference>
<protein>
    <submittedName>
        <fullName evidence="7">Peptide/nickel transport system ATP-binding protein</fullName>
    </submittedName>
</protein>
<dbReference type="Pfam" id="PF00005">
    <property type="entry name" value="ABC_tran"/>
    <property type="match status" value="2"/>
</dbReference>
<feature type="domain" description="ABC transporter" evidence="6">
    <location>
        <begin position="23"/>
        <end position="275"/>
    </location>
</feature>
<comment type="similarity">
    <text evidence="2">Belongs to the ABC transporter superfamily.</text>
</comment>
<dbReference type="InterPro" id="IPR013563">
    <property type="entry name" value="Oligopep_ABC_C"/>
</dbReference>
<dbReference type="InterPro" id="IPR003439">
    <property type="entry name" value="ABC_transporter-like_ATP-bd"/>
</dbReference>
<evidence type="ECO:0000313" key="7">
    <source>
        <dbReference type="EMBL" id="SCB42879.1"/>
    </source>
</evidence>
<dbReference type="OrthoDB" id="9802264at2"/>
<evidence type="ECO:0000256" key="5">
    <source>
        <dbReference type="ARBA" id="ARBA00022840"/>
    </source>
</evidence>
<name>A0A1C3WSE0_9HYPH</name>
<dbReference type="PROSITE" id="PS50893">
    <property type="entry name" value="ABC_TRANSPORTER_2"/>
    <property type="match status" value="2"/>
</dbReference>
<keyword evidence="4" id="KW-0547">Nucleotide-binding</keyword>
<evidence type="ECO:0000313" key="8">
    <source>
        <dbReference type="Proteomes" id="UP000199435"/>
    </source>
</evidence>
<feature type="domain" description="ABC transporter" evidence="6">
    <location>
        <begin position="310"/>
        <end position="552"/>
    </location>
</feature>
<accession>A0A1C3WSE0</accession>
<dbReference type="GO" id="GO:0055085">
    <property type="term" value="P:transmembrane transport"/>
    <property type="evidence" value="ECO:0007669"/>
    <property type="project" value="UniProtKB-ARBA"/>
</dbReference>
<dbReference type="GO" id="GO:0015833">
    <property type="term" value="P:peptide transport"/>
    <property type="evidence" value="ECO:0007669"/>
    <property type="project" value="InterPro"/>
</dbReference>
<dbReference type="SUPFAM" id="SSF52540">
    <property type="entry name" value="P-loop containing nucleoside triphosphate hydrolases"/>
    <property type="match status" value="2"/>
</dbReference>
<dbReference type="GO" id="GO:0005886">
    <property type="term" value="C:plasma membrane"/>
    <property type="evidence" value="ECO:0007669"/>
    <property type="project" value="UniProtKB-SubCell"/>
</dbReference>
<evidence type="ECO:0000256" key="3">
    <source>
        <dbReference type="ARBA" id="ARBA00022448"/>
    </source>
</evidence>
<dbReference type="EMBL" id="FMAH01000038">
    <property type="protein sequence ID" value="SCB42879.1"/>
    <property type="molecule type" value="Genomic_DNA"/>
</dbReference>
<dbReference type="InterPro" id="IPR003593">
    <property type="entry name" value="AAA+_ATPase"/>
</dbReference>
<dbReference type="PANTHER" id="PTHR43776:SF7">
    <property type="entry name" value="D,D-DIPEPTIDE TRANSPORT ATP-BINDING PROTEIN DDPF-RELATED"/>
    <property type="match status" value="1"/>
</dbReference>
<evidence type="ECO:0000259" key="6">
    <source>
        <dbReference type="PROSITE" id="PS50893"/>
    </source>
</evidence>